<gene>
    <name evidence="2" type="ORF">DVH24_020169</name>
</gene>
<comment type="caution">
    <text evidence="2">The sequence shown here is derived from an EMBL/GenBank/DDBJ whole genome shotgun (WGS) entry which is preliminary data.</text>
</comment>
<dbReference type="PANTHER" id="PTHR22953">
    <property type="entry name" value="ACID PHOSPHATASE RELATED"/>
    <property type="match status" value="1"/>
</dbReference>
<dbReference type="Proteomes" id="UP000290289">
    <property type="component" value="Chromosome 8"/>
</dbReference>
<dbReference type="PANTHER" id="PTHR22953:SF35">
    <property type="entry name" value="FE(3+)-ZN(2+) PURPLE ACID PHOSPHATASE 12"/>
    <property type="match status" value="1"/>
</dbReference>
<sequence length="181" mass="19961">MEGESFRVMYEEWFVEYKVDVVFPGHVHAYERYVSVPYSCLRTIKLRRLCTPISDQSAPVYITIGAGGHLEGLVTEYDSFLLIKSFEIAVNHSQVTQLSGHGIFNIKNRITYTELMLFSVGIGIETGMRLKLILCGLRADIGSWNSLEESSSLAVSGSRLGSSLSINGGKASRHSPLANPA</sequence>
<evidence type="ECO:0008006" key="4">
    <source>
        <dbReference type="Google" id="ProtNLM"/>
    </source>
</evidence>
<dbReference type="GO" id="GO:0003993">
    <property type="term" value="F:acid phosphatase activity"/>
    <property type="evidence" value="ECO:0007669"/>
    <property type="project" value="InterPro"/>
</dbReference>
<proteinExistence type="predicted"/>
<keyword evidence="3" id="KW-1185">Reference proteome</keyword>
<keyword evidence="1" id="KW-0732">Signal</keyword>
<dbReference type="EMBL" id="RDQH01000334">
    <property type="protein sequence ID" value="RXH91146.1"/>
    <property type="molecule type" value="Genomic_DNA"/>
</dbReference>
<dbReference type="AlphaFoldDB" id="A0A498J7J7"/>
<reference evidence="2 3" key="1">
    <citation type="submission" date="2018-10" db="EMBL/GenBank/DDBJ databases">
        <title>A high-quality apple genome assembly.</title>
        <authorList>
            <person name="Hu J."/>
        </authorList>
    </citation>
    <scope>NUCLEOTIDE SEQUENCE [LARGE SCALE GENOMIC DNA]</scope>
    <source>
        <strain evidence="3">cv. HFTH1</strain>
        <tissue evidence="2">Young leaf</tissue>
    </source>
</reference>
<dbReference type="Gene3D" id="3.60.21.10">
    <property type="match status" value="1"/>
</dbReference>
<evidence type="ECO:0000313" key="3">
    <source>
        <dbReference type="Proteomes" id="UP000290289"/>
    </source>
</evidence>
<protein>
    <recommendedName>
        <fullName evidence="4">Iron/zinc purple acid phosphatase-like C-terminal domain-containing protein</fullName>
    </recommendedName>
</protein>
<evidence type="ECO:0000256" key="1">
    <source>
        <dbReference type="ARBA" id="ARBA00022729"/>
    </source>
</evidence>
<evidence type="ECO:0000313" key="2">
    <source>
        <dbReference type="EMBL" id="RXH91146.1"/>
    </source>
</evidence>
<dbReference type="STRING" id="3750.A0A498J7J7"/>
<accession>A0A498J7J7</accession>
<dbReference type="InterPro" id="IPR039331">
    <property type="entry name" value="PAPs-like"/>
</dbReference>
<name>A0A498J7J7_MALDO</name>
<dbReference type="InterPro" id="IPR029052">
    <property type="entry name" value="Metallo-depent_PP-like"/>
</dbReference>
<dbReference type="SUPFAM" id="SSF56300">
    <property type="entry name" value="Metallo-dependent phosphatases"/>
    <property type="match status" value="1"/>
</dbReference>
<organism evidence="2 3">
    <name type="scientific">Malus domestica</name>
    <name type="common">Apple</name>
    <name type="synonym">Pyrus malus</name>
    <dbReference type="NCBI Taxonomy" id="3750"/>
    <lineage>
        <taxon>Eukaryota</taxon>
        <taxon>Viridiplantae</taxon>
        <taxon>Streptophyta</taxon>
        <taxon>Embryophyta</taxon>
        <taxon>Tracheophyta</taxon>
        <taxon>Spermatophyta</taxon>
        <taxon>Magnoliopsida</taxon>
        <taxon>eudicotyledons</taxon>
        <taxon>Gunneridae</taxon>
        <taxon>Pentapetalae</taxon>
        <taxon>rosids</taxon>
        <taxon>fabids</taxon>
        <taxon>Rosales</taxon>
        <taxon>Rosaceae</taxon>
        <taxon>Amygdaloideae</taxon>
        <taxon>Maleae</taxon>
        <taxon>Malus</taxon>
    </lineage>
</organism>